<keyword evidence="5" id="KW-0560">Oxidoreductase</keyword>
<dbReference type="OrthoDB" id="47494at2759"/>
<name>A0A9P9BHI5_9PEZI</name>
<dbReference type="GeneID" id="70189416"/>
<comment type="pathway">
    <text evidence="2">Secondary metabolite biosynthesis.</text>
</comment>
<comment type="caution">
    <text evidence="9">The sequence shown here is derived from an EMBL/GenBank/DDBJ whole genome shotgun (WGS) entry which is preliminary data.</text>
</comment>
<keyword evidence="4" id="KW-0274">FAD</keyword>
<dbReference type="SUPFAM" id="SSF51905">
    <property type="entry name" value="FAD/NAD(P)-binding domain"/>
    <property type="match status" value="1"/>
</dbReference>
<keyword evidence="6" id="KW-0503">Monooxygenase</keyword>
<dbReference type="Pfam" id="PF13450">
    <property type="entry name" value="NAD_binding_8"/>
    <property type="match status" value="1"/>
</dbReference>
<protein>
    <recommendedName>
        <fullName evidence="8">FAD-binding domain-containing protein</fullName>
    </recommendedName>
</protein>
<dbReference type="PANTHER" id="PTHR47178:SF6">
    <property type="entry name" value="FAD-BINDING DOMAIN-CONTAINING PROTEIN"/>
    <property type="match status" value="1"/>
</dbReference>
<evidence type="ECO:0000313" key="9">
    <source>
        <dbReference type="EMBL" id="KAH7010817.1"/>
    </source>
</evidence>
<organism evidence="9 10">
    <name type="scientific">Microdochium trichocladiopsis</name>
    <dbReference type="NCBI Taxonomy" id="1682393"/>
    <lineage>
        <taxon>Eukaryota</taxon>
        <taxon>Fungi</taxon>
        <taxon>Dikarya</taxon>
        <taxon>Ascomycota</taxon>
        <taxon>Pezizomycotina</taxon>
        <taxon>Sordariomycetes</taxon>
        <taxon>Xylariomycetidae</taxon>
        <taxon>Xylariales</taxon>
        <taxon>Microdochiaceae</taxon>
        <taxon>Microdochium</taxon>
    </lineage>
</organism>
<keyword evidence="3" id="KW-0285">Flavoprotein</keyword>
<reference evidence="9" key="1">
    <citation type="journal article" date="2021" name="Nat. Commun.">
        <title>Genetic determinants of endophytism in the Arabidopsis root mycobiome.</title>
        <authorList>
            <person name="Mesny F."/>
            <person name="Miyauchi S."/>
            <person name="Thiergart T."/>
            <person name="Pickel B."/>
            <person name="Atanasova L."/>
            <person name="Karlsson M."/>
            <person name="Huettel B."/>
            <person name="Barry K.W."/>
            <person name="Haridas S."/>
            <person name="Chen C."/>
            <person name="Bauer D."/>
            <person name="Andreopoulos W."/>
            <person name="Pangilinan J."/>
            <person name="LaButti K."/>
            <person name="Riley R."/>
            <person name="Lipzen A."/>
            <person name="Clum A."/>
            <person name="Drula E."/>
            <person name="Henrissat B."/>
            <person name="Kohler A."/>
            <person name="Grigoriev I.V."/>
            <person name="Martin F.M."/>
            <person name="Hacquard S."/>
        </authorList>
    </citation>
    <scope>NUCLEOTIDE SEQUENCE</scope>
    <source>
        <strain evidence="9">MPI-CAGE-CH-0230</strain>
    </source>
</reference>
<evidence type="ECO:0000256" key="6">
    <source>
        <dbReference type="ARBA" id="ARBA00023033"/>
    </source>
</evidence>
<evidence type="ECO:0000256" key="1">
    <source>
        <dbReference type="ARBA" id="ARBA00001974"/>
    </source>
</evidence>
<dbReference type="InterPro" id="IPR002938">
    <property type="entry name" value="FAD-bd"/>
</dbReference>
<evidence type="ECO:0000313" key="10">
    <source>
        <dbReference type="Proteomes" id="UP000756346"/>
    </source>
</evidence>
<feature type="domain" description="FAD-binding" evidence="8">
    <location>
        <begin position="116"/>
        <end position="347"/>
    </location>
</feature>
<feature type="region of interest" description="Disordered" evidence="7">
    <location>
        <begin position="365"/>
        <end position="388"/>
    </location>
</feature>
<evidence type="ECO:0000259" key="8">
    <source>
        <dbReference type="Pfam" id="PF01494"/>
    </source>
</evidence>
<gene>
    <name evidence="9" type="ORF">B0I36DRAFT_370113</name>
</gene>
<dbReference type="RefSeq" id="XP_046004302.1">
    <property type="nucleotide sequence ID" value="XM_046159870.1"/>
</dbReference>
<keyword evidence="10" id="KW-1185">Reference proteome</keyword>
<dbReference type="PRINTS" id="PR00420">
    <property type="entry name" value="RNGMNOXGNASE"/>
</dbReference>
<dbReference type="GO" id="GO:0004497">
    <property type="term" value="F:monooxygenase activity"/>
    <property type="evidence" value="ECO:0007669"/>
    <property type="project" value="UniProtKB-KW"/>
</dbReference>
<evidence type="ECO:0000256" key="4">
    <source>
        <dbReference type="ARBA" id="ARBA00022827"/>
    </source>
</evidence>
<evidence type="ECO:0000256" key="5">
    <source>
        <dbReference type="ARBA" id="ARBA00023002"/>
    </source>
</evidence>
<dbReference type="GO" id="GO:0071949">
    <property type="term" value="F:FAD binding"/>
    <property type="evidence" value="ECO:0007669"/>
    <property type="project" value="InterPro"/>
</dbReference>
<evidence type="ECO:0000256" key="3">
    <source>
        <dbReference type="ARBA" id="ARBA00022630"/>
    </source>
</evidence>
<accession>A0A9P9BHI5</accession>
<dbReference type="Pfam" id="PF01494">
    <property type="entry name" value="FAD_binding_3"/>
    <property type="match status" value="1"/>
</dbReference>
<sequence length="414" mass="45748">MHVLIVGGGLGGLGLAQCLRKQGISFEVFERDEDAQSRFQGWAIGIHTIIEKLQSSFPSDMATLKDATDHLQPLDLPAQMGLYFPGRPGRMGVEDTPEHPIVRSERHRLREWLSTNIPIQWGKRVVSIDHNDAGVQVSFEDGTTASGDILVGADGINSGVREHILQKPAKDVLKLVPLAAIVGEVTLEGDAFVRQLELGHSAYVYASPDLGFWNFNGLHHVLPGGRSGKHYWMLMQPDATVESPDHWLQSATQEQKHEHVMKLIANMPPRFRELFEATPASGIKKEAHVWRDLELDTQGGLPASRVMLVGDAAHAMTPFRGEGGYHSFIDAMNLCQTLVSLKEGDKYKDVSVVKPAVDEYNKEMLQRGGDAVRSSRNENSAKRTSDTKTKFTTANQMVRSLPEVPIVLDKVIKA</sequence>
<dbReference type="PANTHER" id="PTHR47178">
    <property type="entry name" value="MONOOXYGENASE, FAD-BINDING"/>
    <property type="match status" value="1"/>
</dbReference>
<evidence type="ECO:0000256" key="7">
    <source>
        <dbReference type="SAM" id="MobiDB-lite"/>
    </source>
</evidence>
<dbReference type="InterPro" id="IPR036188">
    <property type="entry name" value="FAD/NAD-bd_sf"/>
</dbReference>
<dbReference type="EMBL" id="JAGTJQ010000016">
    <property type="protein sequence ID" value="KAH7010817.1"/>
    <property type="molecule type" value="Genomic_DNA"/>
</dbReference>
<proteinExistence type="predicted"/>
<dbReference type="AlphaFoldDB" id="A0A9P9BHI5"/>
<feature type="compositionally biased region" description="Basic and acidic residues" evidence="7">
    <location>
        <begin position="373"/>
        <end position="388"/>
    </location>
</feature>
<comment type="cofactor">
    <cofactor evidence="1">
        <name>FAD</name>
        <dbReference type="ChEBI" id="CHEBI:57692"/>
    </cofactor>
</comment>
<dbReference type="Proteomes" id="UP000756346">
    <property type="component" value="Unassembled WGS sequence"/>
</dbReference>
<dbReference type="Gene3D" id="3.50.50.60">
    <property type="entry name" value="FAD/NAD(P)-binding domain"/>
    <property type="match status" value="1"/>
</dbReference>
<evidence type="ECO:0000256" key="2">
    <source>
        <dbReference type="ARBA" id="ARBA00005179"/>
    </source>
</evidence>